<dbReference type="InterPro" id="IPR016215">
    <property type="entry name" value="NTA_MOA"/>
</dbReference>
<dbReference type="RefSeq" id="WP_094822458.1">
    <property type="nucleotide sequence ID" value="NZ_NEVO01000012.1"/>
</dbReference>
<proteinExistence type="inferred from homology"/>
<dbReference type="Proteomes" id="UP000216885">
    <property type="component" value="Unassembled WGS sequence"/>
</dbReference>
<protein>
    <submittedName>
        <fullName evidence="8">LLM class flavin-dependent oxidoreductase</fullName>
    </submittedName>
</protein>
<dbReference type="AlphaFoldDB" id="A0A261UBC9"/>
<dbReference type="InterPro" id="IPR011251">
    <property type="entry name" value="Luciferase-like_dom"/>
</dbReference>
<evidence type="ECO:0000313" key="9">
    <source>
        <dbReference type="Proteomes" id="UP000216885"/>
    </source>
</evidence>
<evidence type="ECO:0000259" key="7">
    <source>
        <dbReference type="Pfam" id="PF00296"/>
    </source>
</evidence>
<dbReference type="NCBIfam" id="TIGR03860">
    <property type="entry name" value="FMN_nitrolo"/>
    <property type="match status" value="1"/>
</dbReference>
<evidence type="ECO:0000256" key="5">
    <source>
        <dbReference type="ARBA" id="ARBA00033748"/>
    </source>
</evidence>
<keyword evidence="1 6" id="KW-0285">Flavoprotein</keyword>
<feature type="binding site" evidence="6">
    <location>
        <position position="220"/>
    </location>
    <ligand>
        <name>FMN</name>
        <dbReference type="ChEBI" id="CHEBI:58210"/>
    </ligand>
</feature>
<evidence type="ECO:0000256" key="2">
    <source>
        <dbReference type="ARBA" id="ARBA00022643"/>
    </source>
</evidence>
<evidence type="ECO:0000256" key="3">
    <source>
        <dbReference type="ARBA" id="ARBA00023002"/>
    </source>
</evidence>
<dbReference type="OrthoDB" id="6133319at2"/>
<dbReference type="PIRSF" id="PIRSF000337">
    <property type="entry name" value="NTA_MOA"/>
    <property type="match status" value="1"/>
</dbReference>
<comment type="similarity">
    <text evidence="5">Belongs to the NtaA/SnaA/DszA monooxygenase family.</text>
</comment>
<evidence type="ECO:0000313" key="8">
    <source>
        <dbReference type="EMBL" id="OZI59219.1"/>
    </source>
</evidence>
<dbReference type="InterPro" id="IPR051260">
    <property type="entry name" value="Diverse_substr_monoxygenases"/>
</dbReference>
<reference evidence="8 9" key="1">
    <citation type="submission" date="2017-05" db="EMBL/GenBank/DDBJ databases">
        <title>Complete and WGS of Bordetella genogroups.</title>
        <authorList>
            <person name="Spilker T."/>
            <person name="LiPuma J."/>
        </authorList>
    </citation>
    <scope>NUCLEOTIDE SEQUENCE [LARGE SCALE GENOMIC DNA]</scope>
    <source>
        <strain evidence="8 9">AU9919</strain>
    </source>
</reference>
<keyword evidence="3" id="KW-0560">Oxidoreductase</keyword>
<keyword evidence="2 6" id="KW-0288">FMN</keyword>
<dbReference type="PANTHER" id="PTHR30011:SF16">
    <property type="entry name" value="C2H2 FINGER DOMAIN TRANSCRIPTION FACTOR (EUROFUNG)-RELATED"/>
    <property type="match status" value="1"/>
</dbReference>
<dbReference type="Gene3D" id="3.20.20.30">
    <property type="entry name" value="Luciferase-like domain"/>
    <property type="match status" value="1"/>
</dbReference>
<keyword evidence="4" id="KW-0503">Monooxygenase</keyword>
<dbReference type="GO" id="GO:0004497">
    <property type="term" value="F:monooxygenase activity"/>
    <property type="evidence" value="ECO:0007669"/>
    <property type="project" value="UniProtKB-KW"/>
</dbReference>
<feature type="domain" description="Luciferase-like" evidence="7">
    <location>
        <begin position="40"/>
        <end position="299"/>
    </location>
</feature>
<feature type="binding site" evidence="6">
    <location>
        <position position="149"/>
    </location>
    <ligand>
        <name>FMN</name>
        <dbReference type="ChEBI" id="CHEBI:58210"/>
    </ligand>
</feature>
<dbReference type="GO" id="GO:0016705">
    <property type="term" value="F:oxidoreductase activity, acting on paired donors, with incorporation or reduction of molecular oxygen"/>
    <property type="evidence" value="ECO:0007669"/>
    <property type="project" value="InterPro"/>
</dbReference>
<sequence>MSNRKPLCIGLSLATTWLTGNGWRRPDSCVEDTYSAGFYADIARRAEAAHLDFLFRPDVLYLDPQVLDRSPGFSSLDPTVLLSAIAPATKRIGLVTTAATTFNPPYVVARQLQSLDWISEGRAGWNIVTALDGSRNFGDAPMPPSEERYSKALEFTEVVRQLWRSYPREALLLDRAEGKYADPALIRPIDHHGPYFNVQGPLNLPARGAGRIPLFQAGASEWGRDFAARVADAVFAATPDISAGAELRQDLRGRATTHGRKPDAVRMLPGLSLYLGRTASQARDLYETTQGRTEEAHKLAYIERMLNIDVRTLAPDQPLTSTMLGEPGVPMRGQTHVDLLRRLVMREQPTLRQLLQRPEVCSSAHWQIVGTAEDALREIVARVEAGAADGFIALPGGAAESLDLCLSELVPMLAAQGLFRKQYSGETLADHMGIVP</sequence>
<name>A0A261UBC9_9BORD</name>
<feature type="binding site" evidence="6">
    <location>
        <position position="58"/>
    </location>
    <ligand>
        <name>FMN</name>
        <dbReference type="ChEBI" id="CHEBI:58210"/>
    </ligand>
</feature>
<gene>
    <name evidence="8" type="ORF">CAL20_06275</name>
</gene>
<dbReference type="Pfam" id="PF00296">
    <property type="entry name" value="Bac_luciferase"/>
    <property type="match status" value="1"/>
</dbReference>
<evidence type="ECO:0000256" key="1">
    <source>
        <dbReference type="ARBA" id="ARBA00022630"/>
    </source>
</evidence>
<organism evidence="8 9">
    <name type="scientific">Bordetella genomosp. 4</name>
    <dbReference type="NCBI Taxonomy" id="463044"/>
    <lineage>
        <taxon>Bacteria</taxon>
        <taxon>Pseudomonadati</taxon>
        <taxon>Pseudomonadota</taxon>
        <taxon>Betaproteobacteria</taxon>
        <taxon>Burkholderiales</taxon>
        <taxon>Alcaligenaceae</taxon>
        <taxon>Bordetella</taxon>
    </lineage>
</organism>
<comment type="caution">
    <text evidence="8">The sequence shown here is derived from an EMBL/GenBank/DDBJ whole genome shotgun (WGS) entry which is preliminary data.</text>
</comment>
<evidence type="ECO:0000256" key="6">
    <source>
        <dbReference type="PIRSR" id="PIRSR000337-1"/>
    </source>
</evidence>
<evidence type="ECO:0000256" key="4">
    <source>
        <dbReference type="ARBA" id="ARBA00023033"/>
    </source>
</evidence>
<keyword evidence="9" id="KW-1185">Reference proteome</keyword>
<dbReference type="EMBL" id="NEVQ01000008">
    <property type="protein sequence ID" value="OZI59219.1"/>
    <property type="molecule type" value="Genomic_DNA"/>
</dbReference>
<accession>A0A261UBC9</accession>
<dbReference type="PANTHER" id="PTHR30011">
    <property type="entry name" value="ALKANESULFONATE MONOOXYGENASE-RELATED"/>
    <property type="match status" value="1"/>
</dbReference>
<dbReference type="SUPFAM" id="SSF51679">
    <property type="entry name" value="Bacterial luciferase-like"/>
    <property type="match status" value="1"/>
</dbReference>
<dbReference type="InterPro" id="IPR036661">
    <property type="entry name" value="Luciferase-like_sf"/>
</dbReference>
<feature type="binding site" evidence="6">
    <location>
        <position position="97"/>
    </location>
    <ligand>
        <name>FMN</name>
        <dbReference type="ChEBI" id="CHEBI:58210"/>
    </ligand>
</feature>